<evidence type="ECO:0000313" key="2">
    <source>
        <dbReference type="EMBL" id="ROT87423.1"/>
    </source>
</evidence>
<accession>A0A423UFG7</accession>
<dbReference type="Proteomes" id="UP000285266">
    <property type="component" value="Unassembled WGS sequence"/>
</dbReference>
<sequence length="120" mass="13328">MTHHRHHQHNRAASHIDDRTAVAGDTPVTPSSSDGGVHDHAERQRRRVSRHAHASEPSSTSERSPSQRYQDFRDRLRHDDSACGRFEAQAPFELDDFQREANEALESGDNVLVAAPTGAG</sequence>
<keyword evidence="2" id="KW-0347">Helicase</keyword>
<protein>
    <submittedName>
        <fullName evidence="2">DEAD/DEAH box helicase</fullName>
    </submittedName>
</protein>
<dbReference type="SUPFAM" id="SSF52540">
    <property type="entry name" value="P-loop containing nucleoside triphosphate hydrolases"/>
    <property type="match status" value="1"/>
</dbReference>
<comment type="caution">
    <text evidence="2">The sequence shown here is derived from an EMBL/GenBank/DDBJ whole genome shotgun (WGS) entry which is preliminary data.</text>
</comment>
<gene>
    <name evidence="2" type="ORF">BMONG18_0590</name>
</gene>
<proteinExistence type="predicted"/>
<evidence type="ECO:0000256" key="1">
    <source>
        <dbReference type="SAM" id="MobiDB-lite"/>
    </source>
</evidence>
<keyword evidence="2" id="KW-0547">Nucleotide-binding</keyword>
<dbReference type="Gene3D" id="3.40.50.300">
    <property type="entry name" value="P-loop containing nucleotide triphosphate hydrolases"/>
    <property type="match status" value="1"/>
</dbReference>
<feature type="compositionally biased region" description="Low complexity" evidence="1">
    <location>
        <begin position="55"/>
        <end position="66"/>
    </location>
</feature>
<evidence type="ECO:0000313" key="3">
    <source>
        <dbReference type="Proteomes" id="UP000285266"/>
    </source>
</evidence>
<reference evidence="2 3" key="1">
    <citation type="submission" date="2018-07" db="EMBL/GenBank/DDBJ databases">
        <title>The role of parmesan cheese in vectoring bovine microbiota.</title>
        <authorList>
            <person name="Lugli G.A."/>
            <person name="Milani C."/>
        </authorList>
    </citation>
    <scope>NUCLEOTIDE SEQUENCE [LARGE SCALE GENOMIC DNA]</scope>
    <source>
        <strain evidence="2 3">BMONG18</strain>
    </source>
</reference>
<keyword evidence="2" id="KW-0067">ATP-binding</keyword>
<dbReference type="InterPro" id="IPR027417">
    <property type="entry name" value="P-loop_NTPase"/>
</dbReference>
<feature type="compositionally biased region" description="Basic residues" evidence="1">
    <location>
        <begin position="43"/>
        <end position="52"/>
    </location>
</feature>
<feature type="compositionally biased region" description="Basic residues" evidence="1">
    <location>
        <begin position="1"/>
        <end position="12"/>
    </location>
</feature>
<keyword evidence="2" id="KW-0378">Hydrolase</keyword>
<name>A0A423UFG7_9BIFI</name>
<dbReference type="GO" id="GO:0004386">
    <property type="term" value="F:helicase activity"/>
    <property type="evidence" value="ECO:0007669"/>
    <property type="project" value="UniProtKB-KW"/>
</dbReference>
<feature type="region of interest" description="Disordered" evidence="1">
    <location>
        <begin position="1"/>
        <end position="76"/>
    </location>
</feature>
<organism evidence="2 3">
    <name type="scientific">Bifidobacterium mongoliense</name>
    <dbReference type="NCBI Taxonomy" id="518643"/>
    <lineage>
        <taxon>Bacteria</taxon>
        <taxon>Bacillati</taxon>
        <taxon>Actinomycetota</taxon>
        <taxon>Actinomycetes</taxon>
        <taxon>Bifidobacteriales</taxon>
        <taxon>Bifidobacteriaceae</taxon>
        <taxon>Bifidobacterium</taxon>
    </lineage>
</organism>
<dbReference type="AlphaFoldDB" id="A0A423UFG7"/>
<dbReference type="EMBL" id="QRAJ01000002">
    <property type="protein sequence ID" value="ROT87423.1"/>
    <property type="molecule type" value="Genomic_DNA"/>
</dbReference>